<dbReference type="Gramene" id="Psat01G0543800-T1">
    <property type="protein sequence ID" value="KAI5447999.1"/>
    <property type="gene ID" value="KIW84_015438"/>
</dbReference>
<dbReference type="PANTHER" id="PTHR31579">
    <property type="entry name" value="OS03G0796600 PROTEIN"/>
    <property type="match status" value="1"/>
</dbReference>
<evidence type="ECO:0000313" key="1">
    <source>
        <dbReference type="EMBL" id="KAI5447999.1"/>
    </source>
</evidence>
<name>A0A9D5BQM3_PEA</name>
<keyword evidence="2" id="KW-1185">Reference proteome</keyword>
<feature type="non-terminal residue" evidence="1">
    <location>
        <position position="318"/>
    </location>
</feature>
<gene>
    <name evidence="1" type="ORF">KIW84_015438</name>
</gene>
<sequence length="318" mass="35934">RIMGATSLAGKVTRFLSCRRQGSVESEESVCDVEFDFLDDGEVFMSSSSSDDQCHSLEMELDDDDDEDDEKDLNGINEMNRSFWDSQHQGLQTNVYRTSSLETKIRSATKEVIEEISASGTGVCGCSRKMMNGGTSCCKNCLMREVCRRLQKAGFNSAICKTRWKTSKDIPAGEHTFLDVIDNTNPKKGEVRVMIELNFQAEFEMARGSNEYNELIQKLPQVFVGKVERLSNLIKILCNAAKRCMKDKKMHMGPWRKHRYMQAKWLGPCERNTSTKPLPMGYSNSERIMTKQKSKASMLTMDLLDKVPTLHCAVVGVV</sequence>
<accession>A0A9D5BQM3</accession>
<comment type="caution">
    <text evidence="1">The sequence shown here is derived from an EMBL/GenBank/DDBJ whole genome shotgun (WGS) entry which is preliminary data.</text>
</comment>
<reference evidence="1 2" key="1">
    <citation type="journal article" date="2022" name="Nat. Genet.">
        <title>Improved pea reference genome and pan-genome highlight genomic features and evolutionary characteristics.</title>
        <authorList>
            <person name="Yang T."/>
            <person name="Liu R."/>
            <person name="Luo Y."/>
            <person name="Hu S."/>
            <person name="Wang D."/>
            <person name="Wang C."/>
            <person name="Pandey M.K."/>
            <person name="Ge S."/>
            <person name="Xu Q."/>
            <person name="Li N."/>
            <person name="Li G."/>
            <person name="Huang Y."/>
            <person name="Saxena R.K."/>
            <person name="Ji Y."/>
            <person name="Li M."/>
            <person name="Yan X."/>
            <person name="He Y."/>
            <person name="Liu Y."/>
            <person name="Wang X."/>
            <person name="Xiang C."/>
            <person name="Varshney R.K."/>
            <person name="Ding H."/>
            <person name="Gao S."/>
            <person name="Zong X."/>
        </authorList>
    </citation>
    <scope>NUCLEOTIDE SEQUENCE [LARGE SCALE GENOMIC DNA]</scope>
    <source>
        <strain evidence="1 2">cv. Zhongwan 6</strain>
    </source>
</reference>
<dbReference type="Proteomes" id="UP001058974">
    <property type="component" value="Chromosome 1"/>
</dbReference>
<dbReference type="PANTHER" id="PTHR31579:SF2">
    <property type="entry name" value="DUF506 FAMILY PROTEIN"/>
    <property type="match status" value="1"/>
</dbReference>
<dbReference type="AlphaFoldDB" id="A0A9D5BQM3"/>
<dbReference type="NCBIfam" id="TIGR01615">
    <property type="entry name" value="A_thal_3542"/>
    <property type="match status" value="1"/>
</dbReference>
<organism evidence="1 2">
    <name type="scientific">Pisum sativum</name>
    <name type="common">Garden pea</name>
    <name type="synonym">Lathyrus oleraceus</name>
    <dbReference type="NCBI Taxonomy" id="3888"/>
    <lineage>
        <taxon>Eukaryota</taxon>
        <taxon>Viridiplantae</taxon>
        <taxon>Streptophyta</taxon>
        <taxon>Embryophyta</taxon>
        <taxon>Tracheophyta</taxon>
        <taxon>Spermatophyta</taxon>
        <taxon>Magnoliopsida</taxon>
        <taxon>eudicotyledons</taxon>
        <taxon>Gunneridae</taxon>
        <taxon>Pentapetalae</taxon>
        <taxon>rosids</taxon>
        <taxon>fabids</taxon>
        <taxon>Fabales</taxon>
        <taxon>Fabaceae</taxon>
        <taxon>Papilionoideae</taxon>
        <taxon>50 kb inversion clade</taxon>
        <taxon>NPAAA clade</taxon>
        <taxon>Hologalegina</taxon>
        <taxon>IRL clade</taxon>
        <taxon>Fabeae</taxon>
        <taxon>Lathyrus</taxon>
    </lineage>
</organism>
<proteinExistence type="predicted"/>
<dbReference type="InterPro" id="IPR006502">
    <property type="entry name" value="PDDEXK-like"/>
</dbReference>
<evidence type="ECO:0000313" key="2">
    <source>
        <dbReference type="Proteomes" id="UP001058974"/>
    </source>
</evidence>
<protein>
    <submittedName>
        <fullName evidence="1">Uncharacterized protein</fullName>
    </submittedName>
</protein>
<dbReference type="Pfam" id="PF04720">
    <property type="entry name" value="PDDEXK_6"/>
    <property type="match status" value="1"/>
</dbReference>
<dbReference type="EMBL" id="JAMSHJ010000001">
    <property type="protein sequence ID" value="KAI5447999.1"/>
    <property type="molecule type" value="Genomic_DNA"/>
</dbReference>